<dbReference type="EMBL" id="CASHTH010000265">
    <property type="protein sequence ID" value="CAI7996128.1"/>
    <property type="molecule type" value="Genomic_DNA"/>
</dbReference>
<name>A0AA35QZ19_GEOBA</name>
<dbReference type="SMART" id="SM00144">
    <property type="entry name" value="PI3K_rbd"/>
    <property type="match status" value="1"/>
</dbReference>
<keyword evidence="12" id="KW-1185">Reference proteome</keyword>
<dbReference type="InterPro" id="IPR015433">
    <property type="entry name" value="PI3/4_kinase"/>
</dbReference>
<dbReference type="InterPro" id="IPR011009">
    <property type="entry name" value="Kinase-like_dom_sf"/>
</dbReference>
<dbReference type="FunFam" id="1.10.1070.11:FF:000001">
    <property type="entry name" value="Phosphatidylinositol 4,5-bisphosphate 3-kinase catalytic subunit"/>
    <property type="match status" value="1"/>
</dbReference>
<dbReference type="InterPro" id="IPR000341">
    <property type="entry name" value="PI3K_Ras-bd_dom"/>
</dbReference>
<dbReference type="GO" id="GO:0016477">
    <property type="term" value="P:cell migration"/>
    <property type="evidence" value="ECO:0007669"/>
    <property type="project" value="TreeGrafter"/>
</dbReference>
<evidence type="ECO:0000256" key="2">
    <source>
        <dbReference type="ARBA" id="ARBA00022741"/>
    </source>
</evidence>
<evidence type="ECO:0000259" key="10">
    <source>
        <dbReference type="PROSITE" id="PS51547"/>
    </source>
</evidence>
<dbReference type="Pfam" id="PF00613">
    <property type="entry name" value="PI3Ka"/>
    <property type="match status" value="1"/>
</dbReference>
<dbReference type="InterPro" id="IPR016024">
    <property type="entry name" value="ARM-type_fold"/>
</dbReference>
<evidence type="ECO:0000256" key="1">
    <source>
        <dbReference type="ARBA" id="ARBA00022679"/>
    </source>
</evidence>
<dbReference type="SUPFAM" id="SSF54236">
    <property type="entry name" value="Ubiquitin-like"/>
    <property type="match status" value="1"/>
</dbReference>
<dbReference type="Pfam" id="PF00454">
    <property type="entry name" value="PI3_PI4_kinase"/>
    <property type="match status" value="1"/>
</dbReference>
<dbReference type="GO" id="GO:0035005">
    <property type="term" value="F:1-phosphatidylinositol-4-phosphate 3-kinase activity"/>
    <property type="evidence" value="ECO:0007669"/>
    <property type="project" value="TreeGrafter"/>
</dbReference>
<dbReference type="PROSITE" id="PS51544">
    <property type="entry name" value="PI3K_ABD"/>
    <property type="match status" value="1"/>
</dbReference>
<dbReference type="InterPro" id="IPR029071">
    <property type="entry name" value="Ubiquitin-like_domsf"/>
</dbReference>
<comment type="caution">
    <text evidence="11">The sequence shown here is derived from an EMBL/GenBank/DDBJ whole genome shotgun (WGS) entry which is preliminary data.</text>
</comment>
<dbReference type="Gene3D" id="3.30.1010.10">
    <property type="entry name" value="Phosphatidylinositol 3-kinase Catalytic Subunit, Chain A, domain 4"/>
    <property type="match status" value="1"/>
</dbReference>
<feature type="domain" description="PI3K-ABD" evidence="7">
    <location>
        <begin position="9"/>
        <end position="98"/>
    </location>
</feature>
<dbReference type="SUPFAM" id="SSF49562">
    <property type="entry name" value="C2 domain (Calcium/lipid-binding domain, CaLB)"/>
    <property type="match status" value="1"/>
</dbReference>
<protein>
    <submittedName>
        <fullName evidence="11">Phosphatidylinositol 4,5-bisphosphate 3-kinase catalytic subunit beta isoform</fullName>
    </submittedName>
</protein>
<feature type="domain" description="PI3K-RBD" evidence="9">
    <location>
        <begin position="175"/>
        <end position="268"/>
    </location>
</feature>
<dbReference type="SMART" id="SM00143">
    <property type="entry name" value="PI3K_p85B"/>
    <property type="match status" value="1"/>
</dbReference>
<dbReference type="InterPro" id="IPR018936">
    <property type="entry name" value="PI3/4_kinase_CS"/>
</dbReference>
<dbReference type="GO" id="GO:0048015">
    <property type="term" value="P:phosphatidylinositol-mediated signaling"/>
    <property type="evidence" value="ECO:0007669"/>
    <property type="project" value="TreeGrafter"/>
</dbReference>
<dbReference type="SMART" id="SM00145">
    <property type="entry name" value="PI3Ka"/>
    <property type="match status" value="1"/>
</dbReference>
<evidence type="ECO:0000259" key="9">
    <source>
        <dbReference type="PROSITE" id="PS51546"/>
    </source>
</evidence>
<keyword evidence="3" id="KW-0418">Kinase</keyword>
<dbReference type="GO" id="GO:0005942">
    <property type="term" value="C:phosphatidylinositol 3-kinase complex"/>
    <property type="evidence" value="ECO:0007669"/>
    <property type="project" value="TreeGrafter"/>
</dbReference>
<reference evidence="11" key="1">
    <citation type="submission" date="2023-03" db="EMBL/GenBank/DDBJ databases">
        <authorList>
            <person name="Steffen K."/>
            <person name="Cardenas P."/>
        </authorList>
    </citation>
    <scope>NUCLEOTIDE SEQUENCE</scope>
</reference>
<evidence type="ECO:0000259" key="6">
    <source>
        <dbReference type="PROSITE" id="PS50290"/>
    </source>
</evidence>
<evidence type="ECO:0000256" key="3">
    <source>
        <dbReference type="ARBA" id="ARBA00022777"/>
    </source>
</evidence>
<evidence type="ECO:0000259" key="8">
    <source>
        <dbReference type="PROSITE" id="PS51545"/>
    </source>
</evidence>
<dbReference type="Gene3D" id="3.10.20.770">
    <property type="match status" value="1"/>
</dbReference>
<dbReference type="Pfam" id="PF00792">
    <property type="entry name" value="PI3K_C2"/>
    <property type="match status" value="1"/>
</dbReference>
<dbReference type="PANTHER" id="PTHR10048">
    <property type="entry name" value="PHOSPHATIDYLINOSITOL KINASE"/>
    <property type="match status" value="1"/>
</dbReference>
<dbReference type="PROSITE" id="PS00915">
    <property type="entry name" value="PI3_4_KINASE_1"/>
    <property type="match status" value="1"/>
</dbReference>
<dbReference type="Gene3D" id="2.60.40.150">
    <property type="entry name" value="C2 domain"/>
    <property type="match status" value="1"/>
</dbReference>
<evidence type="ECO:0000313" key="11">
    <source>
        <dbReference type="EMBL" id="CAI7996128.1"/>
    </source>
</evidence>
<gene>
    <name evidence="11" type="ORF">GBAR_LOCUS1826</name>
</gene>
<dbReference type="InterPro" id="IPR002420">
    <property type="entry name" value="PI3K-type_C2_dom"/>
</dbReference>
<dbReference type="GO" id="GO:0043491">
    <property type="term" value="P:phosphatidylinositol 3-kinase/protein kinase B signal transduction"/>
    <property type="evidence" value="ECO:0007669"/>
    <property type="project" value="TreeGrafter"/>
</dbReference>
<dbReference type="Gene3D" id="1.10.1070.11">
    <property type="entry name" value="Phosphatidylinositol 3-/4-kinase, catalytic domain"/>
    <property type="match status" value="1"/>
</dbReference>
<sequence>MMPGRALPPVPCGEVDLLLPTGMMVTLSATFSTTLRQLKDRLYQEAKQHPLFSMLKDQGFYNFLGITRDGEKEEFVNEEMCLEDLNLYAPVLKLVEREGNQEEKQLNSELSNLIGRRTCMHDFDTMGTEAQDFRRGALAVCEQAVMQRTQSESTAMRYYYPPNLLDYQPRVDHMDSEISVSVDYLSSDGTRYGTTILVDLVNDPRSVLELALNSREFKPVASRLDANSFVLKVVGKEEYFLKEVPIIQYKYIAACLAKKVQPKFSLKLYDDLRPKEKEAFSRPVYAGQQQETPALYGTRTRATSNKDPSHFLSIMEVQDTYKIKILSAKNANTPENLKVYVKAGIYHGRESLCSAVTTSKGAASENTEWNENLEFDISIRDIPRGAKLCFVVLAAPERGKSKRKKAVVPLAWVNMMVYDYEGRLQTGRQELYAWPCGSELEEEVNFMGSNVLNLSTSEDVSVEIEVIEPCVGVAGKPITYPTEAQINKFALEMSQVSIPASKFKNDMKEVRALQKVIEGDPLTQLDEQDKELIWRARNVCLQEFPQSLPKLLQSVCWNNRSEVAQVYFLLQKWRPLSPESALELLDHQYGDIQVRDRAVEWLECLGDNKLIMYLLQLVQALKFEPYLDCALGQFLLRRALQNKVIGHFLFWHLRSEMHLPHVWVRYGLMLEAYCRGCGNYRFELTAQVNALNKMTQVTNKFQTQKKKSDELLRVLREKDFKSVMENVSSPLDPTLRFRFLNDDKCKVMDSKMRPLWLVFHNQDMLGESIFHIFKNGDDLRQDMLTLQIIGIMDSQWKADGLDLRHVPCLHVFSDCHLLSLLRMTPYGCLSTGDQVGLIEVILNSSTIAKIQKKSRGARGAFDKTLLLKWLREQNPNSAHLKKAIENFTLSCAGYCVATYVLGIGDRHSDNIMICRNGQLAHIDFGHFLGNFKSKFGVKRERVPFVLTDDFIYIITNGGDRTSREFSRFKEICEDAFMKLRNHGSLFINLFSLMLSCEIPELTTPNDINYIRDALCLSMSEEMALENFRKRMKEAIGNAWSVSVNWYFHNVKRAGN</sequence>
<keyword evidence="2" id="KW-0547">Nucleotide-binding</keyword>
<dbReference type="GO" id="GO:0005737">
    <property type="term" value="C:cytoplasm"/>
    <property type="evidence" value="ECO:0007669"/>
    <property type="project" value="TreeGrafter"/>
</dbReference>
<keyword evidence="1" id="KW-0808">Transferase</keyword>
<dbReference type="PROSITE" id="PS50290">
    <property type="entry name" value="PI3_4_KINASE_3"/>
    <property type="match status" value="1"/>
</dbReference>
<feature type="domain" description="PIK helical" evidence="8">
    <location>
        <begin position="499"/>
        <end position="676"/>
    </location>
</feature>
<proteinExistence type="inferred from homology"/>
<organism evidence="11 12">
    <name type="scientific">Geodia barretti</name>
    <name type="common">Barrett's horny sponge</name>
    <dbReference type="NCBI Taxonomy" id="519541"/>
    <lineage>
        <taxon>Eukaryota</taxon>
        <taxon>Metazoa</taxon>
        <taxon>Porifera</taxon>
        <taxon>Demospongiae</taxon>
        <taxon>Heteroscleromorpha</taxon>
        <taxon>Tetractinellida</taxon>
        <taxon>Astrophorina</taxon>
        <taxon>Geodiidae</taxon>
        <taxon>Geodia</taxon>
    </lineage>
</organism>
<dbReference type="InterPro" id="IPR042236">
    <property type="entry name" value="PI3K_accessory_sf"/>
</dbReference>
<feature type="domain" description="C2 PI3K-type" evidence="10">
    <location>
        <begin position="317"/>
        <end position="469"/>
    </location>
</feature>
<keyword evidence="4" id="KW-0067">ATP-binding</keyword>
<evidence type="ECO:0000256" key="5">
    <source>
        <dbReference type="PROSITE-ProRule" id="PRU00880"/>
    </source>
</evidence>
<evidence type="ECO:0000259" key="7">
    <source>
        <dbReference type="PROSITE" id="PS51544"/>
    </source>
</evidence>
<dbReference type="PANTHER" id="PTHR10048:SF118">
    <property type="entry name" value="PI-3 KINASE"/>
    <property type="match status" value="1"/>
</dbReference>
<dbReference type="PROSITE" id="PS51546">
    <property type="entry name" value="PI3K_RBD"/>
    <property type="match status" value="1"/>
</dbReference>
<dbReference type="SMART" id="SM00146">
    <property type="entry name" value="PI3Kc"/>
    <property type="match status" value="1"/>
</dbReference>
<dbReference type="InterPro" id="IPR036940">
    <property type="entry name" value="PI3/4_kinase_cat_sf"/>
</dbReference>
<dbReference type="Proteomes" id="UP001174909">
    <property type="component" value="Unassembled WGS sequence"/>
</dbReference>
<feature type="domain" description="PI3K/PI4K catalytic" evidence="6">
    <location>
        <begin position="741"/>
        <end position="1039"/>
    </location>
</feature>
<dbReference type="GO" id="GO:0005524">
    <property type="term" value="F:ATP binding"/>
    <property type="evidence" value="ECO:0007669"/>
    <property type="project" value="UniProtKB-KW"/>
</dbReference>
<dbReference type="PROSITE" id="PS51545">
    <property type="entry name" value="PIK_HELICAL"/>
    <property type="match status" value="1"/>
</dbReference>
<dbReference type="GO" id="GO:0016303">
    <property type="term" value="F:1-phosphatidylinositol-3-kinase activity"/>
    <property type="evidence" value="ECO:0007669"/>
    <property type="project" value="TreeGrafter"/>
</dbReference>
<comment type="similarity">
    <text evidence="5">Belongs to the PI3/PI4-kinase family.</text>
</comment>
<dbReference type="PROSITE" id="PS00916">
    <property type="entry name" value="PI3_4_KINASE_2"/>
    <property type="match status" value="1"/>
</dbReference>
<dbReference type="InterPro" id="IPR035892">
    <property type="entry name" value="C2_domain_sf"/>
</dbReference>
<dbReference type="InterPro" id="IPR003113">
    <property type="entry name" value="PI3K_ABD"/>
</dbReference>
<dbReference type="InterPro" id="IPR001263">
    <property type="entry name" value="PI3K_accessory_dom"/>
</dbReference>
<evidence type="ECO:0000313" key="12">
    <source>
        <dbReference type="Proteomes" id="UP001174909"/>
    </source>
</evidence>
<evidence type="ECO:0000256" key="4">
    <source>
        <dbReference type="ARBA" id="ARBA00022840"/>
    </source>
</evidence>
<dbReference type="InterPro" id="IPR000403">
    <property type="entry name" value="PI3/4_kinase_cat_dom"/>
</dbReference>
<dbReference type="CDD" id="cd05165">
    <property type="entry name" value="PI3Kc_I"/>
    <property type="match status" value="1"/>
</dbReference>
<dbReference type="GO" id="GO:0005886">
    <property type="term" value="C:plasma membrane"/>
    <property type="evidence" value="ECO:0007669"/>
    <property type="project" value="TreeGrafter"/>
</dbReference>
<dbReference type="SUPFAM" id="SSF48371">
    <property type="entry name" value="ARM repeat"/>
    <property type="match status" value="1"/>
</dbReference>
<dbReference type="AlphaFoldDB" id="A0AA35QZ19"/>
<dbReference type="Pfam" id="PF00794">
    <property type="entry name" value="PI3K_rbd"/>
    <property type="match status" value="1"/>
</dbReference>
<dbReference type="PROSITE" id="PS51547">
    <property type="entry name" value="C2_PI3K"/>
    <property type="match status" value="1"/>
</dbReference>
<dbReference type="Pfam" id="PF02192">
    <property type="entry name" value="PI3K_p85B"/>
    <property type="match status" value="1"/>
</dbReference>
<dbReference type="Gene3D" id="1.25.40.70">
    <property type="entry name" value="Phosphatidylinositol 3-kinase, accessory domain (PIK)"/>
    <property type="match status" value="1"/>
</dbReference>
<dbReference type="SMART" id="SM00142">
    <property type="entry name" value="PI3K_C2"/>
    <property type="match status" value="1"/>
</dbReference>
<accession>A0AA35QZ19</accession>
<dbReference type="SUPFAM" id="SSF56112">
    <property type="entry name" value="Protein kinase-like (PK-like)"/>
    <property type="match status" value="1"/>
</dbReference>